<name>A0A0F9MZ96_9ZZZZ</name>
<dbReference type="EMBL" id="LAZR01007944">
    <property type="protein sequence ID" value="KKM81915.1"/>
    <property type="molecule type" value="Genomic_DNA"/>
</dbReference>
<comment type="caution">
    <text evidence="1">The sequence shown here is derived from an EMBL/GenBank/DDBJ whole genome shotgun (WGS) entry which is preliminary data.</text>
</comment>
<protein>
    <submittedName>
        <fullName evidence="1">Uncharacterized protein</fullName>
    </submittedName>
</protein>
<evidence type="ECO:0000313" key="1">
    <source>
        <dbReference type="EMBL" id="KKM81915.1"/>
    </source>
</evidence>
<reference evidence="1" key="1">
    <citation type="journal article" date="2015" name="Nature">
        <title>Complex archaea that bridge the gap between prokaryotes and eukaryotes.</title>
        <authorList>
            <person name="Spang A."/>
            <person name="Saw J.H."/>
            <person name="Jorgensen S.L."/>
            <person name="Zaremba-Niedzwiedzka K."/>
            <person name="Martijn J."/>
            <person name="Lind A.E."/>
            <person name="van Eijk R."/>
            <person name="Schleper C."/>
            <person name="Guy L."/>
            <person name="Ettema T.J."/>
        </authorList>
    </citation>
    <scope>NUCLEOTIDE SEQUENCE</scope>
</reference>
<organism evidence="1">
    <name type="scientific">marine sediment metagenome</name>
    <dbReference type="NCBI Taxonomy" id="412755"/>
    <lineage>
        <taxon>unclassified sequences</taxon>
        <taxon>metagenomes</taxon>
        <taxon>ecological metagenomes</taxon>
    </lineage>
</organism>
<accession>A0A0F9MZ96</accession>
<gene>
    <name evidence="1" type="ORF">LCGC14_1325040</name>
</gene>
<dbReference type="AlphaFoldDB" id="A0A0F9MZ96"/>
<proteinExistence type="predicted"/>
<sequence>MIYFFNKNGENIGGQHYDPTPKFLRELEESTVMKAQFPQNL</sequence>